<reference evidence="2 3" key="1">
    <citation type="submission" date="2024-03" db="EMBL/GenBank/DDBJ databases">
        <authorList>
            <person name="Martinez-Hernandez J."/>
        </authorList>
    </citation>
    <scope>NUCLEOTIDE SEQUENCE [LARGE SCALE GENOMIC DNA]</scope>
</reference>
<protein>
    <submittedName>
        <fullName evidence="2">Uncharacterized protein</fullName>
    </submittedName>
</protein>
<name>A0AAV1X8M3_LUPLU</name>
<dbReference type="EMBL" id="CAXHTB010000013">
    <property type="protein sequence ID" value="CAL0318040.1"/>
    <property type="molecule type" value="Genomic_DNA"/>
</dbReference>
<dbReference type="PANTHER" id="PTHR33868">
    <property type="entry name" value="EXPRESSED PROTEIN"/>
    <property type="match status" value="1"/>
</dbReference>
<evidence type="ECO:0000313" key="3">
    <source>
        <dbReference type="Proteomes" id="UP001497480"/>
    </source>
</evidence>
<proteinExistence type="predicted"/>
<evidence type="ECO:0000256" key="1">
    <source>
        <dbReference type="SAM" id="Phobius"/>
    </source>
</evidence>
<keyword evidence="1" id="KW-0472">Membrane</keyword>
<dbReference type="AlphaFoldDB" id="A0AAV1X8M3"/>
<keyword evidence="1" id="KW-1133">Transmembrane helix</keyword>
<dbReference type="Proteomes" id="UP001497480">
    <property type="component" value="Unassembled WGS sequence"/>
</dbReference>
<dbReference type="PANTHER" id="PTHR33868:SF2">
    <property type="entry name" value="EXPRESSED PROTEIN"/>
    <property type="match status" value="1"/>
</dbReference>
<sequence>MAAAEIRAVWQRTANRCFVQEDAKRAPKLACATSKLVDPGQASAADESDHAAVNVTPFNRKSSFPNFAPDPRWWLMQPNYGLQKGLTYEQLNALEDEVEIMKDGDEYKAHHEREDTQLGDENHDSFDYIQHDFQTCIMKKMKRDIMQEACGQNSQAFPEIMDLMAKHEIIDIDSVGCSGSKQTHDLSFDSDYSWIEGEKDQPWWQTTDRDKLSSFVSQKSINHVENCDLPPPQKKYFRRQPSTDVSDDKIKTASFDLEAKSSGFSNLTVQEKGTLDSALMHKKHGPSANKGHLYFASGKSPSDTTIPEDVREQVFDGDPSKAQLMEALCHSQTRAREAEEVARQAYAEKEYIVALLIKQASQLFAYKQCFRLLQLENLHIHINNKDQPDYTVSPLHLPNMPFAIRKPRKRKHKFANAKQERQAKPKNDVSTTYAVAFALGMSLVGAGLLLGWTVGWMLPRL</sequence>
<evidence type="ECO:0000313" key="2">
    <source>
        <dbReference type="EMBL" id="CAL0318040.1"/>
    </source>
</evidence>
<keyword evidence="3" id="KW-1185">Reference proteome</keyword>
<accession>A0AAV1X8M3</accession>
<comment type="caution">
    <text evidence="2">The sequence shown here is derived from an EMBL/GenBank/DDBJ whole genome shotgun (WGS) entry which is preliminary data.</text>
</comment>
<organism evidence="2 3">
    <name type="scientific">Lupinus luteus</name>
    <name type="common">European yellow lupine</name>
    <dbReference type="NCBI Taxonomy" id="3873"/>
    <lineage>
        <taxon>Eukaryota</taxon>
        <taxon>Viridiplantae</taxon>
        <taxon>Streptophyta</taxon>
        <taxon>Embryophyta</taxon>
        <taxon>Tracheophyta</taxon>
        <taxon>Spermatophyta</taxon>
        <taxon>Magnoliopsida</taxon>
        <taxon>eudicotyledons</taxon>
        <taxon>Gunneridae</taxon>
        <taxon>Pentapetalae</taxon>
        <taxon>rosids</taxon>
        <taxon>fabids</taxon>
        <taxon>Fabales</taxon>
        <taxon>Fabaceae</taxon>
        <taxon>Papilionoideae</taxon>
        <taxon>50 kb inversion clade</taxon>
        <taxon>genistoids sensu lato</taxon>
        <taxon>core genistoids</taxon>
        <taxon>Genisteae</taxon>
        <taxon>Lupinus</taxon>
    </lineage>
</organism>
<feature type="transmembrane region" description="Helical" evidence="1">
    <location>
        <begin position="433"/>
        <end position="458"/>
    </location>
</feature>
<keyword evidence="1" id="KW-0812">Transmembrane</keyword>
<gene>
    <name evidence="2" type="ORF">LLUT_LOCUS19100</name>
</gene>